<dbReference type="SUPFAM" id="SSF54160">
    <property type="entry name" value="Chromo domain-like"/>
    <property type="match status" value="1"/>
</dbReference>
<evidence type="ECO:0000313" key="2">
    <source>
        <dbReference type="Proteomes" id="UP001237642"/>
    </source>
</evidence>
<dbReference type="InterPro" id="IPR016197">
    <property type="entry name" value="Chromo-like_dom_sf"/>
</dbReference>
<reference evidence="1" key="2">
    <citation type="submission" date="2023-05" db="EMBL/GenBank/DDBJ databases">
        <authorList>
            <person name="Schelkunov M.I."/>
        </authorList>
    </citation>
    <scope>NUCLEOTIDE SEQUENCE</scope>
    <source>
        <strain evidence="1">Hsosn_3</strain>
        <tissue evidence="1">Leaf</tissue>
    </source>
</reference>
<evidence type="ECO:0000313" key="1">
    <source>
        <dbReference type="EMBL" id="KAK1404695.1"/>
    </source>
</evidence>
<accession>A0AAD8JML5</accession>
<name>A0AAD8JML5_9APIA</name>
<protein>
    <submittedName>
        <fullName evidence="1">Chromo domain-containing protein</fullName>
    </submittedName>
</protein>
<keyword evidence="2" id="KW-1185">Reference proteome</keyword>
<comment type="caution">
    <text evidence="1">The sequence shown here is derived from an EMBL/GenBank/DDBJ whole genome shotgun (WGS) entry which is preliminary data.</text>
</comment>
<dbReference type="EMBL" id="JAUIZM010000001">
    <property type="protein sequence ID" value="KAK1404695.1"/>
    <property type="molecule type" value="Genomic_DNA"/>
</dbReference>
<proteinExistence type="predicted"/>
<reference evidence="1" key="1">
    <citation type="submission" date="2023-02" db="EMBL/GenBank/DDBJ databases">
        <title>Genome of toxic invasive species Heracleum sosnowskyi carries increased number of genes despite the absence of recent whole-genome duplications.</title>
        <authorList>
            <person name="Schelkunov M."/>
            <person name="Shtratnikova V."/>
            <person name="Makarenko M."/>
            <person name="Klepikova A."/>
            <person name="Omelchenko D."/>
            <person name="Novikova G."/>
            <person name="Obukhova E."/>
            <person name="Bogdanov V."/>
            <person name="Penin A."/>
            <person name="Logacheva M."/>
        </authorList>
    </citation>
    <scope>NUCLEOTIDE SEQUENCE</scope>
    <source>
        <strain evidence="1">Hsosn_3</strain>
        <tissue evidence="1">Leaf</tissue>
    </source>
</reference>
<dbReference type="AlphaFoldDB" id="A0AAD8JML5"/>
<sequence>MDSRIHLVFHVSQLKPSVGRHSPSTTLPPALSIPATSDFELAPIIANRTMEHGSTSVSQLLVQWQGRSPNEATWVDRTDFMRQFPSYSLEGKASFQGKGIVTNSGQTTVKRVPRIPQPILVYKRRPRKDM</sequence>
<dbReference type="Proteomes" id="UP001237642">
    <property type="component" value="Unassembled WGS sequence"/>
</dbReference>
<gene>
    <name evidence="1" type="ORF">POM88_004300</name>
</gene>
<organism evidence="1 2">
    <name type="scientific">Heracleum sosnowskyi</name>
    <dbReference type="NCBI Taxonomy" id="360622"/>
    <lineage>
        <taxon>Eukaryota</taxon>
        <taxon>Viridiplantae</taxon>
        <taxon>Streptophyta</taxon>
        <taxon>Embryophyta</taxon>
        <taxon>Tracheophyta</taxon>
        <taxon>Spermatophyta</taxon>
        <taxon>Magnoliopsida</taxon>
        <taxon>eudicotyledons</taxon>
        <taxon>Gunneridae</taxon>
        <taxon>Pentapetalae</taxon>
        <taxon>asterids</taxon>
        <taxon>campanulids</taxon>
        <taxon>Apiales</taxon>
        <taxon>Apiaceae</taxon>
        <taxon>Apioideae</taxon>
        <taxon>apioid superclade</taxon>
        <taxon>Tordylieae</taxon>
        <taxon>Tordyliinae</taxon>
        <taxon>Heracleum</taxon>
    </lineage>
</organism>